<keyword evidence="2" id="KW-1185">Reference proteome</keyword>
<accession>A0AAV4UE04</accession>
<sequence length="38" mass="4212">MYGLVFTENKSRENSTVPVLSFSTDASSIDTCRNSLLK</sequence>
<evidence type="ECO:0000313" key="1">
    <source>
        <dbReference type="EMBL" id="GIY55951.1"/>
    </source>
</evidence>
<protein>
    <submittedName>
        <fullName evidence="1">Uncharacterized protein</fullName>
    </submittedName>
</protein>
<comment type="caution">
    <text evidence="1">The sequence shown here is derived from an EMBL/GenBank/DDBJ whole genome shotgun (WGS) entry which is preliminary data.</text>
</comment>
<dbReference type="Proteomes" id="UP001054945">
    <property type="component" value="Unassembled WGS sequence"/>
</dbReference>
<feature type="non-terminal residue" evidence="1">
    <location>
        <position position="38"/>
    </location>
</feature>
<organism evidence="1 2">
    <name type="scientific">Caerostris extrusa</name>
    <name type="common">Bark spider</name>
    <name type="synonym">Caerostris bankana</name>
    <dbReference type="NCBI Taxonomy" id="172846"/>
    <lineage>
        <taxon>Eukaryota</taxon>
        <taxon>Metazoa</taxon>
        <taxon>Ecdysozoa</taxon>
        <taxon>Arthropoda</taxon>
        <taxon>Chelicerata</taxon>
        <taxon>Arachnida</taxon>
        <taxon>Araneae</taxon>
        <taxon>Araneomorphae</taxon>
        <taxon>Entelegynae</taxon>
        <taxon>Araneoidea</taxon>
        <taxon>Araneidae</taxon>
        <taxon>Caerostris</taxon>
    </lineage>
</organism>
<name>A0AAV4UE04_CAEEX</name>
<evidence type="ECO:0000313" key="2">
    <source>
        <dbReference type="Proteomes" id="UP001054945"/>
    </source>
</evidence>
<proteinExistence type="predicted"/>
<dbReference type="AlphaFoldDB" id="A0AAV4UE04"/>
<dbReference type="EMBL" id="BPLR01012703">
    <property type="protein sequence ID" value="GIY55951.1"/>
    <property type="molecule type" value="Genomic_DNA"/>
</dbReference>
<gene>
    <name evidence="1" type="ORF">CEXT_469021</name>
</gene>
<reference evidence="1 2" key="1">
    <citation type="submission" date="2021-06" db="EMBL/GenBank/DDBJ databases">
        <title>Caerostris extrusa draft genome.</title>
        <authorList>
            <person name="Kono N."/>
            <person name="Arakawa K."/>
        </authorList>
    </citation>
    <scope>NUCLEOTIDE SEQUENCE [LARGE SCALE GENOMIC DNA]</scope>
</reference>